<comment type="caution">
    <text evidence="2">The sequence shown here is derived from an EMBL/GenBank/DDBJ whole genome shotgun (WGS) entry which is preliminary data.</text>
</comment>
<gene>
    <name evidence="2" type="ORF">NBRC111894_2185</name>
</gene>
<accession>A0A4Y1ZCH7</accession>
<keyword evidence="1" id="KW-0812">Transmembrane</keyword>
<protein>
    <submittedName>
        <fullName evidence="2">Uncharacterized protein</fullName>
    </submittedName>
</protein>
<dbReference type="Proteomes" id="UP000319716">
    <property type="component" value="Unassembled WGS sequence"/>
</dbReference>
<evidence type="ECO:0000313" key="3">
    <source>
        <dbReference type="Proteomes" id="UP000319716"/>
    </source>
</evidence>
<organism evidence="2 3">
    <name type="scientific">Sporolactobacillus inulinus</name>
    <dbReference type="NCBI Taxonomy" id="2078"/>
    <lineage>
        <taxon>Bacteria</taxon>
        <taxon>Bacillati</taxon>
        <taxon>Bacillota</taxon>
        <taxon>Bacilli</taxon>
        <taxon>Bacillales</taxon>
        <taxon>Sporolactobacillaceae</taxon>
        <taxon>Sporolactobacillus</taxon>
    </lineage>
</organism>
<name>A0A4Y1ZCH7_9BACL</name>
<dbReference type="EMBL" id="BEXB01000016">
    <property type="protein sequence ID" value="GAY76631.1"/>
    <property type="molecule type" value="Genomic_DNA"/>
</dbReference>
<proteinExistence type="predicted"/>
<evidence type="ECO:0000256" key="1">
    <source>
        <dbReference type="SAM" id="Phobius"/>
    </source>
</evidence>
<evidence type="ECO:0000313" key="2">
    <source>
        <dbReference type="EMBL" id="GAY76631.1"/>
    </source>
</evidence>
<dbReference type="AlphaFoldDB" id="A0A4Y1ZCH7"/>
<feature type="transmembrane region" description="Helical" evidence="1">
    <location>
        <begin position="16"/>
        <end position="34"/>
    </location>
</feature>
<keyword evidence="1" id="KW-0472">Membrane</keyword>
<sequence>MLSSVYFREVQKMRQWWLWIVVLGISGLIWYGFYQSDFFQ</sequence>
<keyword evidence="1" id="KW-1133">Transmembrane helix</keyword>
<reference evidence="2 3" key="1">
    <citation type="submission" date="2017-11" db="EMBL/GenBank/DDBJ databases">
        <title>Draft Genome Sequence of Sporolactobacillus inulinus NBRC 111894 Isolated from Koso, a Japanese Sugar-Vegetable Fermented Beverage.</title>
        <authorList>
            <person name="Chiou T.Y."/>
            <person name="Oshima K."/>
            <person name="Suda W."/>
            <person name="Hattori M."/>
            <person name="Takahashi T."/>
        </authorList>
    </citation>
    <scope>NUCLEOTIDE SEQUENCE [LARGE SCALE GENOMIC DNA]</scope>
    <source>
        <strain evidence="2 3">NBRC111894</strain>
    </source>
</reference>